<gene>
    <name evidence="3" type="ORF">D7S89_17065</name>
</gene>
<keyword evidence="4" id="KW-1185">Reference proteome</keyword>
<evidence type="ECO:0000313" key="3">
    <source>
        <dbReference type="EMBL" id="RKP46352.1"/>
    </source>
</evidence>
<feature type="region of interest" description="Disordered" evidence="1">
    <location>
        <begin position="34"/>
        <end position="66"/>
    </location>
</feature>
<dbReference type="Proteomes" id="UP000280434">
    <property type="component" value="Unassembled WGS sequence"/>
</dbReference>
<dbReference type="Pfam" id="PF15648">
    <property type="entry name" value="Tox-REase-5"/>
    <property type="match status" value="1"/>
</dbReference>
<sequence length="195" mass="22323">MAKIRPSRLKDAAIALATMLAAVGGAVRGVFDRASPNSDGLEQDKAKSRSAARVIPKPDESRERCPPARGRLVTRRWHMSEISREYQARVTGFDPYMEWEFESIEFDGFRSTECRLQEAKAQYDQFFDSETGLPEYFFRIAGVGRMLAQARKQSLAVVNNPPARLTWYFMQPISHKFFSELFSKEKLQIESLLHP</sequence>
<feature type="compositionally biased region" description="Basic and acidic residues" evidence="1">
    <location>
        <begin position="56"/>
        <end position="66"/>
    </location>
</feature>
<dbReference type="OrthoDB" id="8723461at2"/>
<accession>A0A494X7T9</accession>
<reference evidence="3 4" key="1">
    <citation type="submission" date="2018-10" db="EMBL/GenBank/DDBJ databases">
        <title>Paraburkholderia sp. 7MK8-2, isolated from soil.</title>
        <authorList>
            <person name="Gao Z.-H."/>
            <person name="Qiu L.-H."/>
        </authorList>
    </citation>
    <scope>NUCLEOTIDE SEQUENCE [LARGE SCALE GENOMIC DNA]</scope>
    <source>
        <strain evidence="3 4">7MK8-2</strain>
    </source>
</reference>
<dbReference type="EMBL" id="RBZV01000007">
    <property type="protein sequence ID" value="RKP46352.1"/>
    <property type="molecule type" value="Genomic_DNA"/>
</dbReference>
<evidence type="ECO:0000259" key="2">
    <source>
        <dbReference type="Pfam" id="PF15648"/>
    </source>
</evidence>
<dbReference type="RefSeq" id="WP_121279104.1">
    <property type="nucleotide sequence ID" value="NZ_RBZV01000007.1"/>
</dbReference>
<organism evidence="3 4">
    <name type="scientific">Trinickia fusca</name>
    <dbReference type="NCBI Taxonomy" id="2419777"/>
    <lineage>
        <taxon>Bacteria</taxon>
        <taxon>Pseudomonadati</taxon>
        <taxon>Pseudomonadota</taxon>
        <taxon>Betaproteobacteria</taxon>
        <taxon>Burkholderiales</taxon>
        <taxon>Burkholderiaceae</taxon>
        <taxon>Trinickia</taxon>
    </lineage>
</organism>
<dbReference type="AlphaFoldDB" id="A0A494X7T9"/>
<feature type="domain" description="Tox-REase-5" evidence="2">
    <location>
        <begin position="83"/>
        <end position="172"/>
    </location>
</feature>
<protein>
    <recommendedName>
        <fullName evidence="2">Tox-REase-5 domain-containing protein</fullName>
    </recommendedName>
</protein>
<proteinExistence type="predicted"/>
<evidence type="ECO:0000256" key="1">
    <source>
        <dbReference type="SAM" id="MobiDB-lite"/>
    </source>
</evidence>
<dbReference type="InterPro" id="IPR028904">
    <property type="entry name" value="Tox-REase-5_dom"/>
</dbReference>
<comment type="caution">
    <text evidence="3">The sequence shown here is derived from an EMBL/GenBank/DDBJ whole genome shotgun (WGS) entry which is preliminary data.</text>
</comment>
<evidence type="ECO:0000313" key="4">
    <source>
        <dbReference type="Proteomes" id="UP000280434"/>
    </source>
</evidence>
<name>A0A494X7T9_9BURK</name>